<dbReference type="OrthoDB" id="6358826at2759"/>
<dbReference type="KEGG" id="dpx:DAPPUDRAFT_108171"/>
<accession>E9GZD1</accession>
<sequence>MAEFISQEKHEEDAETDDDGPGTSVQQHVLALGNSRITVIDGNFRMLPKDAAIKTGDDVNDEKERVVVAMNTESTTTTMSMKEIPKNGLIFKLIYFYIVSFTSRLNLMLPIEKMKIRINLSKQDVIARIGKSIASFSKKIANMKRTYRLLKRPVAVSKGWKWFQRIEGIFSDDPAVELDHVSEMNYNGSKEKKIVEPKKEQGWRRELLEIENYWA</sequence>
<feature type="compositionally biased region" description="Basic and acidic residues" evidence="1">
    <location>
        <begin position="1"/>
        <end position="12"/>
    </location>
</feature>
<evidence type="ECO:0000256" key="1">
    <source>
        <dbReference type="SAM" id="MobiDB-lite"/>
    </source>
</evidence>
<protein>
    <submittedName>
        <fullName evidence="2">Uncharacterized protein</fullName>
    </submittedName>
</protein>
<reference evidence="2 3" key="1">
    <citation type="journal article" date="2011" name="Science">
        <title>The ecoresponsive genome of Daphnia pulex.</title>
        <authorList>
            <person name="Colbourne J.K."/>
            <person name="Pfrender M.E."/>
            <person name="Gilbert D."/>
            <person name="Thomas W.K."/>
            <person name="Tucker A."/>
            <person name="Oakley T.H."/>
            <person name="Tokishita S."/>
            <person name="Aerts A."/>
            <person name="Arnold G.J."/>
            <person name="Basu M.K."/>
            <person name="Bauer D.J."/>
            <person name="Caceres C.E."/>
            <person name="Carmel L."/>
            <person name="Casola C."/>
            <person name="Choi J.H."/>
            <person name="Detter J.C."/>
            <person name="Dong Q."/>
            <person name="Dusheyko S."/>
            <person name="Eads B.D."/>
            <person name="Frohlich T."/>
            <person name="Geiler-Samerotte K.A."/>
            <person name="Gerlach D."/>
            <person name="Hatcher P."/>
            <person name="Jogdeo S."/>
            <person name="Krijgsveld J."/>
            <person name="Kriventseva E.V."/>
            <person name="Kultz D."/>
            <person name="Laforsch C."/>
            <person name="Lindquist E."/>
            <person name="Lopez J."/>
            <person name="Manak J.R."/>
            <person name="Muller J."/>
            <person name="Pangilinan J."/>
            <person name="Patwardhan R.P."/>
            <person name="Pitluck S."/>
            <person name="Pritham E.J."/>
            <person name="Rechtsteiner A."/>
            <person name="Rho M."/>
            <person name="Rogozin I.B."/>
            <person name="Sakarya O."/>
            <person name="Salamov A."/>
            <person name="Schaack S."/>
            <person name="Shapiro H."/>
            <person name="Shiga Y."/>
            <person name="Skalitzky C."/>
            <person name="Smith Z."/>
            <person name="Souvorov A."/>
            <person name="Sung W."/>
            <person name="Tang Z."/>
            <person name="Tsuchiya D."/>
            <person name="Tu H."/>
            <person name="Vos H."/>
            <person name="Wang M."/>
            <person name="Wolf Y.I."/>
            <person name="Yamagata H."/>
            <person name="Yamada T."/>
            <person name="Ye Y."/>
            <person name="Shaw J.R."/>
            <person name="Andrews J."/>
            <person name="Crease T.J."/>
            <person name="Tang H."/>
            <person name="Lucas S.M."/>
            <person name="Robertson H.M."/>
            <person name="Bork P."/>
            <person name="Koonin E.V."/>
            <person name="Zdobnov E.M."/>
            <person name="Grigoriev I.V."/>
            <person name="Lynch M."/>
            <person name="Boore J.L."/>
        </authorList>
    </citation>
    <scope>NUCLEOTIDE SEQUENCE [LARGE SCALE GENOMIC DNA]</scope>
</reference>
<name>E9GZD1_DAPPU</name>
<feature type="region of interest" description="Disordered" evidence="1">
    <location>
        <begin position="1"/>
        <end position="25"/>
    </location>
</feature>
<gene>
    <name evidence="2" type="ORF">DAPPUDRAFT_108171</name>
</gene>
<dbReference type="InParanoid" id="E9GZD1"/>
<dbReference type="HOGENOM" id="CLU_1284461_0_0_1"/>
<keyword evidence="3" id="KW-1185">Reference proteome</keyword>
<organism evidence="2 3">
    <name type="scientific">Daphnia pulex</name>
    <name type="common">Water flea</name>
    <dbReference type="NCBI Taxonomy" id="6669"/>
    <lineage>
        <taxon>Eukaryota</taxon>
        <taxon>Metazoa</taxon>
        <taxon>Ecdysozoa</taxon>
        <taxon>Arthropoda</taxon>
        <taxon>Crustacea</taxon>
        <taxon>Branchiopoda</taxon>
        <taxon>Diplostraca</taxon>
        <taxon>Cladocera</taxon>
        <taxon>Anomopoda</taxon>
        <taxon>Daphniidae</taxon>
        <taxon>Daphnia</taxon>
    </lineage>
</organism>
<proteinExistence type="predicted"/>
<evidence type="ECO:0000313" key="3">
    <source>
        <dbReference type="Proteomes" id="UP000000305"/>
    </source>
</evidence>
<dbReference type="EMBL" id="GL732577">
    <property type="protein sequence ID" value="EFX75131.1"/>
    <property type="molecule type" value="Genomic_DNA"/>
</dbReference>
<evidence type="ECO:0000313" key="2">
    <source>
        <dbReference type="EMBL" id="EFX75131.1"/>
    </source>
</evidence>
<dbReference type="Proteomes" id="UP000000305">
    <property type="component" value="Unassembled WGS sequence"/>
</dbReference>
<dbReference type="AlphaFoldDB" id="E9GZD1"/>